<evidence type="ECO:0000256" key="3">
    <source>
        <dbReference type="ARBA" id="ARBA00023082"/>
    </source>
</evidence>
<dbReference type="CDD" id="cd06171">
    <property type="entry name" value="Sigma70_r4"/>
    <property type="match status" value="1"/>
</dbReference>
<dbReference type="OrthoDB" id="9784272at2"/>
<organism evidence="7 8">
    <name type="scientific">Nocardioides currus</name>
    <dbReference type="NCBI Taxonomy" id="2133958"/>
    <lineage>
        <taxon>Bacteria</taxon>
        <taxon>Bacillati</taxon>
        <taxon>Actinomycetota</taxon>
        <taxon>Actinomycetes</taxon>
        <taxon>Propionibacteriales</taxon>
        <taxon>Nocardioidaceae</taxon>
        <taxon>Nocardioides</taxon>
    </lineage>
</organism>
<dbReference type="InterPro" id="IPR013325">
    <property type="entry name" value="RNA_pol_sigma_r2"/>
</dbReference>
<evidence type="ECO:0000256" key="1">
    <source>
        <dbReference type="ARBA" id="ARBA00010641"/>
    </source>
</evidence>
<dbReference type="AlphaFoldDB" id="A0A2R7YWE4"/>
<dbReference type="InterPro" id="IPR014284">
    <property type="entry name" value="RNA_pol_sigma-70_dom"/>
</dbReference>
<dbReference type="InterPro" id="IPR007627">
    <property type="entry name" value="RNA_pol_sigma70_r2"/>
</dbReference>
<comment type="caution">
    <text evidence="7">The sequence shown here is derived from an EMBL/GenBank/DDBJ whole genome shotgun (WGS) entry which is preliminary data.</text>
</comment>
<feature type="domain" description="RNA polymerase sigma factor 70 region 4 type 2" evidence="6">
    <location>
        <begin position="138"/>
        <end position="187"/>
    </location>
</feature>
<protein>
    <submittedName>
        <fullName evidence="7">RNA polymerase subunit sigma</fullName>
    </submittedName>
</protein>
<dbReference type="PANTHER" id="PTHR43133">
    <property type="entry name" value="RNA POLYMERASE ECF-TYPE SIGMA FACTO"/>
    <property type="match status" value="1"/>
</dbReference>
<dbReference type="Pfam" id="PF04542">
    <property type="entry name" value="Sigma70_r2"/>
    <property type="match status" value="1"/>
</dbReference>
<gene>
    <name evidence="7" type="ORF">C7S10_14730</name>
</gene>
<reference evidence="7 8" key="1">
    <citation type="submission" date="2018-03" db="EMBL/GenBank/DDBJ databases">
        <authorList>
            <person name="Keele B.F."/>
        </authorList>
    </citation>
    <scope>NUCLEOTIDE SEQUENCE [LARGE SCALE GENOMIC DNA]</scope>
    <source>
        <strain evidence="7 8">IB-3</strain>
    </source>
</reference>
<keyword evidence="4" id="KW-0804">Transcription</keyword>
<dbReference type="NCBIfam" id="TIGR02937">
    <property type="entry name" value="sigma70-ECF"/>
    <property type="match status" value="1"/>
</dbReference>
<evidence type="ECO:0000313" key="7">
    <source>
        <dbReference type="EMBL" id="PUA80376.1"/>
    </source>
</evidence>
<feature type="domain" description="RNA polymerase sigma-70 region 2" evidence="5">
    <location>
        <begin position="38"/>
        <end position="103"/>
    </location>
</feature>
<evidence type="ECO:0000256" key="2">
    <source>
        <dbReference type="ARBA" id="ARBA00023015"/>
    </source>
</evidence>
<accession>A0A2R7YWE4</accession>
<keyword evidence="8" id="KW-1185">Reference proteome</keyword>
<dbReference type="InterPro" id="IPR036388">
    <property type="entry name" value="WH-like_DNA-bd_sf"/>
</dbReference>
<comment type="similarity">
    <text evidence="1">Belongs to the sigma-70 factor family. ECF subfamily.</text>
</comment>
<proteinExistence type="inferred from homology"/>
<dbReference type="Gene3D" id="1.10.1740.10">
    <property type="match status" value="1"/>
</dbReference>
<evidence type="ECO:0000259" key="6">
    <source>
        <dbReference type="Pfam" id="PF08281"/>
    </source>
</evidence>
<keyword evidence="3" id="KW-0731">Sigma factor</keyword>
<dbReference type="GO" id="GO:0016987">
    <property type="term" value="F:sigma factor activity"/>
    <property type="evidence" value="ECO:0007669"/>
    <property type="project" value="UniProtKB-KW"/>
</dbReference>
<dbReference type="InterPro" id="IPR013249">
    <property type="entry name" value="RNA_pol_sigma70_r4_t2"/>
</dbReference>
<dbReference type="EMBL" id="PYXZ01000006">
    <property type="protein sequence ID" value="PUA80376.1"/>
    <property type="molecule type" value="Genomic_DNA"/>
</dbReference>
<sequence length="201" mass="22066">MTGRTARTTHAPPSTVDPLAELLLRSGRGDEDAFAEVYAATSHRIYGIALRVARDPHQAEEAAQDAFAEIWLRSARFDPARGSAIGWMMTLAHRRTVDHVRSSAAGRRRDDSWHQDTAQLTAPDTTFDQARANLDARVVHTAMTCLSAVQRRAVELAYFDGHTYAEVSRIMQTPVGTTKTRMRTALLLLRAHAGVATTASA</sequence>
<dbReference type="GO" id="GO:0003677">
    <property type="term" value="F:DNA binding"/>
    <property type="evidence" value="ECO:0007669"/>
    <property type="project" value="InterPro"/>
</dbReference>
<dbReference type="RefSeq" id="WP_108345183.1">
    <property type="nucleotide sequence ID" value="NZ_PYXZ01000006.1"/>
</dbReference>
<evidence type="ECO:0000259" key="5">
    <source>
        <dbReference type="Pfam" id="PF04542"/>
    </source>
</evidence>
<dbReference type="PANTHER" id="PTHR43133:SF66">
    <property type="entry name" value="ECF RNA POLYMERASE SIGMA FACTOR SIGK"/>
    <property type="match status" value="1"/>
</dbReference>
<dbReference type="Proteomes" id="UP000244867">
    <property type="component" value="Unassembled WGS sequence"/>
</dbReference>
<evidence type="ECO:0000313" key="8">
    <source>
        <dbReference type="Proteomes" id="UP000244867"/>
    </source>
</evidence>
<dbReference type="SUPFAM" id="SSF88946">
    <property type="entry name" value="Sigma2 domain of RNA polymerase sigma factors"/>
    <property type="match status" value="1"/>
</dbReference>
<dbReference type="SUPFAM" id="SSF88659">
    <property type="entry name" value="Sigma3 and sigma4 domains of RNA polymerase sigma factors"/>
    <property type="match status" value="1"/>
</dbReference>
<keyword evidence="2" id="KW-0805">Transcription regulation</keyword>
<dbReference type="Pfam" id="PF08281">
    <property type="entry name" value="Sigma70_r4_2"/>
    <property type="match status" value="1"/>
</dbReference>
<name>A0A2R7YWE4_9ACTN</name>
<dbReference type="GO" id="GO:0006352">
    <property type="term" value="P:DNA-templated transcription initiation"/>
    <property type="evidence" value="ECO:0007669"/>
    <property type="project" value="InterPro"/>
</dbReference>
<dbReference type="Gene3D" id="1.10.10.10">
    <property type="entry name" value="Winged helix-like DNA-binding domain superfamily/Winged helix DNA-binding domain"/>
    <property type="match status" value="1"/>
</dbReference>
<evidence type="ECO:0000256" key="4">
    <source>
        <dbReference type="ARBA" id="ARBA00023163"/>
    </source>
</evidence>
<dbReference type="InterPro" id="IPR013324">
    <property type="entry name" value="RNA_pol_sigma_r3/r4-like"/>
</dbReference>
<dbReference type="InterPro" id="IPR039425">
    <property type="entry name" value="RNA_pol_sigma-70-like"/>
</dbReference>